<dbReference type="PANTHER" id="PTHR42961:SF2">
    <property type="entry name" value="IRON-SULFUR PROTEIN NUBPL"/>
    <property type="match status" value="1"/>
</dbReference>
<dbReference type="InterPro" id="IPR034904">
    <property type="entry name" value="FSCA_dom_sf"/>
</dbReference>
<reference evidence="7" key="1">
    <citation type="journal article" date="2010" name="ISME J.">
        <title>Metagenome of the Mediterranean deep chlorophyll maximum studied by direct and fosmid library 454 pyrosequencing.</title>
        <authorList>
            <person name="Ghai R."/>
            <person name="Martin-Cuadrado A.B."/>
            <person name="Molto A.G."/>
            <person name="Heredia I.G."/>
            <person name="Cabrera R."/>
            <person name="Martin J."/>
            <person name="Verdu M."/>
            <person name="Deschamps P."/>
            <person name="Moreira D."/>
            <person name="Lopez-Garcia P."/>
            <person name="Mira A."/>
            <person name="Rodriguez-Valera F."/>
        </authorList>
    </citation>
    <scope>NUCLEOTIDE SEQUENCE</scope>
</reference>
<dbReference type="InterPro" id="IPR019591">
    <property type="entry name" value="Mrp/NBP35_ATP-bd"/>
</dbReference>
<dbReference type="InterPro" id="IPR027417">
    <property type="entry name" value="P-loop_NTPase"/>
</dbReference>
<evidence type="ECO:0000256" key="4">
    <source>
        <dbReference type="ARBA" id="ARBA00023004"/>
    </source>
</evidence>
<proteinExistence type="inferred from homology"/>
<dbReference type="CDD" id="cd02037">
    <property type="entry name" value="Mrp_NBP35"/>
    <property type="match status" value="1"/>
</dbReference>
<dbReference type="FunFam" id="3.40.50.300:FF:001278">
    <property type="entry name" value="Iron-sulfur cluster carrier protein"/>
    <property type="match status" value="1"/>
</dbReference>
<evidence type="ECO:0000256" key="1">
    <source>
        <dbReference type="ARBA" id="ARBA00022723"/>
    </source>
</evidence>
<comment type="similarity">
    <text evidence="6">Belongs to the Mrp/NBP35 ATP-binding proteins family.</text>
</comment>
<feature type="binding site" evidence="6">
    <location>
        <begin position="114"/>
        <end position="121"/>
    </location>
    <ligand>
        <name>ATP</name>
        <dbReference type="ChEBI" id="CHEBI:30616"/>
    </ligand>
</feature>
<keyword evidence="2 6" id="KW-0547">Nucleotide-binding</keyword>
<dbReference type="PROSITE" id="PS01215">
    <property type="entry name" value="MRP"/>
    <property type="match status" value="1"/>
</dbReference>
<dbReference type="AlphaFoldDB" id="D6PCH0"/>
<protein>
    <recommendedName>
        <fullName evidence="6">Iron-sulfur cluster carrier protein</fullName>
    </recommendedName>
</protein>
<dbReference type="EMBL" id="GU942982">
    <property type="protein sequence ID" value="ADD93421.1"/>
    <property type="molecule type" value="Genomic_DNA"/>
</dbReference>
<dbReference type="PANTHER" id="PTHR42961">
    <property type="entry name" value="IRON-SULFUR PROTEIN NUBPL"/>
    <property type="match status" value="1"/>
</dbReference>
<keyword evidence="4 6" id="KW-0408">Iron</keyword>
<evidence type="ECO:0000256" key="2">
    <source>
        <dbReference type="ARBA" id="ARBA00022741"/>
    </source>
</evidence>
<dbReference type="Pfam" id="PF10609">
    <property type="entry name" value="ParA"/>
    <property type="match status" value="1"/>
</dbReference>
<dbReference type="SUPFAM" id="SSF52540">
    <property type="entry name" value="P-loop containing nucleoside triphosphate hydrolases"/>
    <property type="match status" value="1"/>
</dbReference>
<dbReference type="InterPro" id="IPR044304">
    <property type="entry name" value="NUBPL-like"/>
</dbReference>
<evidence type="ECO:0000313" key="7">
    <source>
        <dbReference type="EMBL" id="ADD93421.1"/>
    </source>
</evidence>
<dbReference type="GO" id="GO:0046872">
    <property type="term" value="F:metal ion binding"/>
    <property type="evidence" value="ECO:0007669"/>
    <property type="project" value="UniProtKB-KW"/>
</dbReference>
<sequence length="361" mass="38394">MIALNMTAEDILPILQKVKYPGYTRDIVSFGLISEASLIQGHAKVKVEIGGSDSTLPNTLKHEIETVLEAEPSVTSHEVRVIFKKDNEGQSSQEADNGKNTLAGIKRIIAIASGKGGVGKSTITANLASALSKINNDQGEPLTIGVMDCDLYGPSIPLQLGISEQPTALEENLLSPVENHGIKVMSMGLLVDEETPVVWRGPMVMKTIQQFAANVDWGELDYLLVDLPPGTGDAQLSLAQILPLDGVVIVTTPQKAAVEVARRGAMMFPKVNVPILGVIENMSFLQDQETGEKRFLFGQGGGPLTAKNLETVFLGEVPLDEEIRLGGDHGIPIIFGHPDSAASAAFTEIAGEISSLLPASD</sequence>
<dbReference type="HAMAP" id="MF_02040">
    <property type="entry name" value="Mrp_NBP35"/>
    <property type="match status" value="1"/>
</dbReference>
<keyword evidence="3 6" id="KW-0067">ATP-binding</keyword>
<dbReference type="Gene3D" id="3.40.50.300">
    <property type="entry name" value="P-loop containing nucleotide triphosphate hydrolases"/>
    <property type="match status" value="1"/>
</dbReference>
<evidence type="ECO:0000256" key="3">
    <source>
        <dbReference type="ARBA" id="ARBA00022840"/>
    </source>
</evidence>
<comment type="function">
    <text evidence="6">Binds and transfers iron-sulfur (Fe-S) clusters to target apoproteins. Can hydrolyze ATP.</text>
</comment>
<keyword evidence="5 6" id="KW-0411">Iron-sulfur</keyword>
<dbReference type="GO" id="GO:0051539">
    <property type="term" value="F:4 iron, 4 sulfur cluster binding"/>
    <property type="evidence" value="ECO:0007669"/>
    <property type="project" value="TreeGrafter"/>
</dbReference>
<dbReference type="InterPro" id="IPR033756">
    <property type="entry name" value="YlxH/NBP35"/>
</dbReference>
<name>D6PCH0_9BACT</name>
<dbReference type="SUPFAM" id="SSF117916">
    <property type="entry name" value="Fe-S cluster assembly (FSCA) domain-like"/>
    <property type="match status" value="1"/>
</dbReference>
<organism evidence="7">
    <name type="scientific">uncultured marine bacterium MedDCM-OCT-S04-C103</name>
    <dbReference type="NCBI Taxonomy" id="743049"/>
    <lineage>
        <taxon>Bacteria</taxon>
        <taxon>environmental samples</taxon>
    </lineage>
</organism>
<evidence type="ECO:0000256" key="5">
    <source>
        <dbReference type="ARBA" id="ARBA00023014"/>
    </source>
</evidence>
<dbReference type="GO" id="GO:0140663">
    <property type="term" value="F:ATP-dependent FeS chaperone activity"/>
    <property type="evidence" value="ECO:0007669"/>
    <property type="project" value="InterPro"/>
</dbReference>
<dbReference type="GO" id="GO:0005524">
    <property type="term" value="F:ATP binding"/>
    <property type="evidence" value="ECO:0007669"/>
    <property type="project" value="UniProtKB-UniRule"/>
</dbReference>
<keyword evidence="1 6" id="KW-0479">Metal-binding</keyword>
<evidence type="ECO:0000256" key="6">
    <source>
        <dbReference type="HAMAP-Rule" id="MF_02040"/>
    </source>
</evidence>
<dbReference type="GO" id="GO:0016226">
    <property type="term" value="P:iron-sulfur cluster assembly"/>
    <property type="evidence" value="ECO:0007669"/>
    <property type="project" value="InterPro"/>
</dbReference>
<dbReference type="InterPro" id="IPR000808">
    <property type="entry name" value="Mrp-like_CS"/>
</dbReference>
<dbReference type="GO" id="GO:0016887">
    <property type="term" value="F:ATP hydrolysis activity"/>
    <property type="evidence" value="ECO:0007669"/>
    <property type="project" value="UniProtKB-UniRule"/>
</dbReference>
<keyword evidence="6" id="KW-0378">Hydrolase</keyword>
<accession>D6PCH0</accession>
<dbReference type="Gene3D" id="3.30.300.130">
    <property type="entry name" value="Fe-S cluster assembly (FSCA)"/>
    <property type="match status" value="1"/>
</dbReference>
<comment type="subunit">
    <text evidence="6">Homodimer.</text>
</comment>